<name>W2J7G2_PHYNI</name>
<dbReference type="Proteomes" id="UP000053864">
    <property type="component" value="Unassembled WGS sequence"/>
</dbReference>
<organism evidence="1 2">
    <name type="scientific">Phytophthora nicotianae</name>
    <name type="common">Potato buckeye rot agent</name>
    <name type="synonym">Phytophthora parasitica</name>
    <dbReference type="NCBI Taxonomy" id="4792"/>
    <lineage>
        <taxon>Eukaryota</taxon>
        <taxon>Sar</taxon>
        <taxon>Stramenopiles</taxon>
        <taxon>Oomycota</taxon>
        <taxon>Peronosporomycetes</taxon>
        <taxon>Peronosporales</taxon>
        <taxon>Peronosporaceae</taxon>
        <taxon>Phytophthora</taxon>
    </lineage>
</organism>
<reference evidence="1 2" key="1">
    <citation type="submission" date="2013-11" db="EMBL/GenBank/DDBJ databases">
        <title>The Genome Sequence of Phytophthora parasitica CJ05E6.</title>
        <authorList>
            <consortium name="The Broad Institute Genomics Platform"/>
            <person name="Russ C."/>
            <person name="Tyler B."/>
            <person name="Panabieres F."/>
            <person name="Shan W."/>
            <person name="Tripathy S."/>
            <person name="Grunwald N."/>
            <person name="Machado M."/>
            <person name="Johnson C.S."/>
            <person name="Arredondo F."/>
            <person name="Hong C."/>
            <person name="Coffey M."/>
            <person name="Young S.K."/>
            <person name="Zeng Q."/>
            <person name="Gargeya S."/>
            <person name="Fitzgerald M."/>
            <person name="Abouelleil A."/>
            <person name="Alvarado L."/>
            <person name="Chapman S.B."/>
            <person name="Gainer-Dewar J."/>
            <person name="Goldberg J."/>
            <person name="Griggs A."/>
            <person name="Gujja S."/>
            <person name="Hansen M."/>
            <person name="Howarth C."/>
            <person name="Imamovic A."/>
            <person name="Ireland A."/>
            <person name="Larimer J."/>
            <person name="McCowan C."/>
            <person name="Murphy C."/>
            <person name="Pearson M."/>
            <person name="Poon T.W."/>
            <person name="Priest M."/>
            <person name="Roberts A."/>
            <person name="Saif S."/>
            <person name="Shea T."/>
            <person name="Sykes S."/>
            <person name="Wortman J."/>
            <person name="Nusbaum C."/>
            <person name="Birren B."/>
        </authorList>
    </citation>
    <scope>NUCLEOTIDE SEQUENCE [LARGE SCALE GENOMIC DNA]</scope>
    <source>
        <strain evidence="1 2">CJ05E6</strain>
    </source>
</reference>
<evidence type="ECO:0000313" key="1">
    <source>
        <dbReference type="EMBL" id="ETL42395.1"/>
    </source>
</evidence>
<accession>W2J7G2</accession>
<feature type="non-terminal residue" evidence="1">
    <location>
        <position position="38"/>
    </location>
</feature>
<proteinExistence type="predicted"/>
<sequence>MSEESISKTILLSGFGDARVDVSTRACFTASCASHSCS</sequence>
<protein>
    <submittedName>
        <fullName evidence="1">Uncharacterized protein</fullName>
    </submittedName>
</protein>
<gene>
    <name evidence="1" type="ORF">L916_06792</name>
</gene>
<dbReference type="AlphaFoldDB" id="W2J7G2"/>
<evidence type="ECO:0000313" key="2">
    <source>
        <dbReference type="Proteomes" id="UP000053864"/>
    </source>
</evidence>
<dbReference type="EMBL" id="KI672318">
    <property type="protein sequence ID" value="ETL42395.1"/>
    <property type="molecule type" value="Genomic_DNA"/>
</dbReference>